<keyword evidence="5" id="KW-1185">Reference proteome</keyword>
<keyword evidence="2" id="KW-0413">Isomerase</keyword>
<accession>A0A443I425</accession>
<protein>
    <submittedName>
        <fullName evidence="4">Putative aldose 1-epimerase</fullName>
    </submittedName>
</protein>
<evidence type="ECO:0000256" key="1">
    <source>
        <dbReference type="ARBA" id="ARBA00006206"/>
    </source>
</evidence>
<dbReference type="STRING" id="264951.A0A443I425"/>
<dbReference type="FunFam" id="2.70.98.10:FF:000015">
    <property type="entry name" value="Aldose 1-epimerase, putative"/>
    <property type="match status" value="1"/>
</dbReference>
<proteinExistence type="inferred from homology"/>
<dbReference type="GO" id="GO:0004034">
    <property type="term" value="F:aldose 1-epimerase activity"/>
    <property type="evidence" value="ECO:0007669"/>
    <property type="project" value="TreeGrafter"/>
</dbReference>
<name>A0A443I425_BYSSP</name>
<dbReference type="InterPro" id="IPR008183">
    <property type="entry name" value="Aldose_1/G6P_1-epimerase"/>
</dbReference>
<dbReference type="GeneID" id="39596964"/>
<reference evidence="4 5" key="1">
    <citation type="journal article" date="2018" name="Front. Microbiol.">
        <title>Genomic and genetic insights into a cosmopolitan fungus, Paecilomyces variotii (Eurotiales).</title>
        <authorList>
            <person name="Urquhart A.S."/>
            <person name="Mondo S.J."/>
            <person name="Makela M.R."/>
            <person name="Hane J.K."/>
            <person name="Wiebenga A."/>
            <person name="He G."/>
            <person name="Mihaltcheva S."/>
            <person name="Pangilinan J."/>
            <person name="Lipzen A."/>
            <person name="Barry K."/>
            <person name="de Vries R.P."/>
            <person name="Grigoriev I.V."/>
            <person name="Idnurm A."/>
        </authorList>
    </citation>
    <scope>NUCLEOTIDE SEQUENCE [LARGE SCALE GENOMIC DNA]</scope>
    <source>
        <strain evidence="4 5">CBS 101075</strain>
    </source>
</reference>
<comment type="similarity">
    <text evidence="1">Belongs to the aldose epimerase family.</text>
</comment>
<comment type="caution">
    <text evidence="4">The sequence shown here is derived from an EMBL/GenBank/DDBJ whole genome shotgun (WGS) entry which is preliminary data.</text>
</comment>
<dbReference type="GO" id="GO:0030246">
    <property type="term" value="F:carbohydrate binding"/>
    <property type="evidence" value="ECO:0007669"/>
    <property type="project" value="InterPro"/>
</dbReference>
<gene>
    <name evidence="4" type="ORF">C8Q69DRAFT_395323</name>
</gene>
<dbReference type="InterPro" id="IPR047215">
    <property type="entry name" value="Galactose_mutarotase-like"/>
</dbReference>
<dbReference type="VEuPathDB" id="FungiDB:C8Q69DRAFT_395323"/>
<dbReference type="SUPFAM" id="SSF74650">
    <property type="entry name" value="Galactose mutarotase-like"/>
    <property type="match status" value="1"/>
</dbReference>
<dbReference type="GO" id="GO:0033499">
    <property type="term" value="P:galactose catabolic process via UDP-galactose, Leloir pathway"/>
    <property type="evidence" value="ECO:0007669"/>
    <property type="project" value="TreeGrafter"/>
</dbReference>
<evidence type="ECO:0000256" key="2">
    <source>
        <dbReference type="ARBA" id="ARBA00023235"/>
    </source>
</evidence>
<dbReference type="Pfam" id="PF01263">
    <property type="entry name" value="Aldose_epim"/>
    <property type="match status" value="1"/>
</dbReference>
<dbReference type="PANTHER" id="PTHR10091:SF0">
    <property type="entry name" value="GALACTOSE MUTAROTASE"/>
    <property type="match status" value="1"/>
</dbReference>
<dbReference type="EMBL" id="RCNU01000001">
    <property type="protein sequence ID" value="RWQ98849.1"/>
    <property type="molecule type" value="Genomic_DNA"/>
</dbReference>
<dbReference type="InterPro" id="IPR011013">
    <property type="entry name" value="Gal_mutarotase_sf_dom"/>
</dbReference>
<dbReference type="OrthoDB" id="274691at2759"/>
<keyword evidence="3" id="KW-0119">Carbohydrate metabolism</keyword>
<dbReference type="Proteomes" id="UP000283841">
    <property type="component" value="Unassembled WGS sequence"/>
</dbReference>
<dbReference type="InterPro" id="IPR018052">
    <property type="entry name" value="Ald1_epimerase_CS"/>
</dbReference>
<sequence length="336" mass="36992">MSDPQESAFTFLPLGGIIQEFRVAGHNIVQGFPTQQQYVEVKNPYFGATIGRTCNRTKDGLLKDLNGKTYSLAKNNGPNSLHGGEVGWDKKIFEGPQAVNHNGKEALLFKYLSKDGEEGYPGTVELRVWYMASKEDVDTPTPKTVLVVEYEVEFVGDECEETAVSVTNHSYFNISGGPTIAGTRAQLFTDKYLPVDSTLIPTGKIEKYDAVNVTEPFDLQATEPAIDNCFVMDTDPSNVPLDTRGRPLRRLAQFSHPATGLRLEVESTEPAFQFYTGSGVDVAASEGVPARGPGAGFCVEPSRFIDAVNRPEWKPMVALKKGQIWGAKNLYRAWKQ</sequence>
<organism evidence="4 5">
    <name type="scientific">Byssochlamys spectabilis</name>
    <name type="common">Paecilomyces variotii</name>
    <dbReference type="NCBI Taxonomy" id="264951"/>
    <lineage>
        <taxon>Eukaryota</taxon>
        <taxon>Fungi</taxon>
        <taxon>Dikarya</taxon>
        <taxon>Ascomycota</taxon>
        <taxon>Pezizomycotina</taxon>
        <taxon>Eurotiomycetes</taxon>
        <taxon>Eurotiomycetidae</taxon>
        <taxon>Eurotiales</taxon>
        <taxon>Thermoascaceae</taxon>
        <taxon>Paecilomyces</taxon>
    </lineage>
</organism>
<evidence type="ECO:0000256" key="3">
    <source>
        <dbReference type="ARBA" id="ARBA00023277"/>
    </source>
</evidence>
<dbReference type="PROSITE" id="PS00545">
    <property type="entry name" value="ALDOSE_1_EPIMERASE"/>
    <property type="match status" value="1"/>
</dbReference>
<evidence type="ECO:0000313" key="4">
    <source>
        <dbReference type="EMBL" id="RWQ98849.1"/>
    </source>
</evidence>
<dbReference type="CDD" id="cd09019">
    <property type="entry name" value="galactose_mutarotase_like"/>
    <property type="match status" value="1"/>
</dbReference>
<dbReference type="Gene3D" id="2.70.98.10">
    <property type="match status" value="1"/>
</dbReference>
<dbReference type="AlphaFoldDB" id="A0A443I425"/>
<dbReference type="RefSeq" id="XP_028488494.1">
    <property type="nucleotide sequence ID" value="XM_028627687.1"/>
</dbReference>
<dbReference type="InterPro" id="IPR014718">
    <property type="entry name" value="GH-type_carb-bd"/>
</dbReference>
<evidence type="ECO:0000313" key="5">
    <source>
        <dbReference type="Proteomes" id="UP000283841"/>
    </source>
</evidence>
<dbReference type="GO" id="GO:0006006">
    <property type="term" value="P:glucose metabolic process"/>
    <property type="evidence" value="ECO:0007669"/>
    <property type="project" value="TreeGrafter"/>
</dbReference>
<dbReference type="PANTHER" id="PTHR10091">
    <property type="entry name" value="ALDOSE-1-EPIMERASE"/>
    <property type="match status" value="1"/>
</dbReference>